<protein>
    <submittedName>
        <fullName evidence="2">Uncharacterized protein</fullName>
    </submittedName>
</protein>
<sequence>MEDALRKYRLKLEESQKEALKIRNTYQKWLSKKKKELKKAVEKLEKAKPPKNVDETLLKLVEAARRAYVSAFKRALEGIRDIEDLGKRLPELAKVHVDYGKHVIILFEKEVRAINSILKEMDEAYREYLQETQKRSLPKLEIEKKIRELKTVQENLSSISSEIESLLEEITLKRKEIEQERQKPEVKGIEEQLENITTKKRKLEREVRSNVSKIQKTLKRLRMGGLADQLARDSSVALERPEEVISLLQTLKPRFGGKALKSAEWLIENLESTVSEIRELDRKSQELESAKEKELSRAEHIESEISSLERRIKELKNEKKKLEKLRTRLEEEIQKEVRLLEKVLGEEIEWDNI</sequence>
<feature type="coiled-coil region" evidence="1">
    <location>
        <begin position="260"/>
        <end position="346"/>
    </location>
</feature>
<accession>A0A142CTX9</accession>
<dbReference type="Proteomes" id="UP000073604">
    <property type="component" value="Chromosome"/>
</dbReference>
<feature type="coiled-coil region" evidence="1">
    <location>
        <begin position="5"/>
        <end position="47"/>
    </location>
</feature>
<organism evidence="2 3">
    <name type="scientific">Thermococcus peptonophilus</name>
    <dbReference type="NCBI Taxonomy" id="53952"/>
    <lineage>
        <taxon>Archaea</taxon>
        <taxon>Methanobacteriati</taxon>
        <taxon>Methanobacteriota</taxon>
        <taxon>Thermococci</taxon>
        <taxon>Thermococcales</taxon>
        <taxon>Thermococcaceae</taxon>
        <taxon>Thermococcus</taxon>
    </lineage>
</organism>
<dbReference type="AlphaFoldDB" id="A0A142CTX9"/>
<evidence type="ECO:0000313" key="2">
    <source>
        <dbReference type="EMBL" id="AMQ18231.1"/>
    </source>
</evidence>
<evidence type="ECO:0000313" key="3">
    <source>
        <dbReference type="Proteomes" id="UP000073604"/>
    </source>
</evidence>
<dbReference type="EMBL" id="CP014750">
    <property type="protein sequence ID" value="AMQ18231.1"/>
    <property type="molecule type" value="Genomic_DNA"/>
</dbReference>
<evidence type="ECO:0000256" key="1">
    <source>
        <dbReference type="SAM" id="Coils"/>
    </source>
</evidence>
<name>A0A142CTX9_9EURY</name>
<dbReference type="STRING" id="53952.A0127_03130"/>
<dbReference type="KEGG" id="tpep:A0127_03130"/>
<keyword evidence="1" id="KW-0175">Coiled coil</keyword>
<reference evidence="3" key="1">
    <citation type="submission" date="2016-03" db="EMBL/GenBank/DDBJ databases">
        <authorList>
            <person name="Oger P.M."/>
        </authorList>
    </citation>
    <scope>NUCLEOTIDE SEQUENCE [LARGE SCALE GENOMIC DNA]</scope>
    <source>
        <strain evidence="3">OG-1</strain>
    </source>
</reference>
<proteinExistence type="predicted"/>
<keyword evidence="3" id="KW-1185">Reference proteome</keyword>
<gene>
    <name evidence="2" type="ORF">A0127_03130</name>
</gene>
<feature type="coiled-coil region" evidence="1">
    <location>
        <begin position="142"/>
        <end position="206"/>
    </location>
</feature>